<keyword evidence="2" id="KW-0732">Signal</keyword>
<dbReference type="Proteomes" id="UP001240483">
    <property type="component" value="Unassembled WGS sequence"/>
</dbReference>
<feature type="chain" id="PRO_5042820071" description="DUF3298 domain-containing protein" evidence="2">
    <location>
        <begin position="31"/>
        <end position="308"/>
    </location>
</feature>
<dbReference type="EMBL" id="JASODW010000009">
    <property type="protein sequence ID" value="MDK6275656.1"/>
    <property type="molecule type" value="Genomic_DNA"/>
</dbReference>
<name>A0AAP4C7V0_9MICC</name>
<comment type="caution">
    <text evidence="3">The sequence shown here is derived from an EMBL/GenBank/DDBJ whole genome shotgun (WGS) entry which is preliminary data.</text>
</comment>
<feature type="compositionally biased region" description="Low complexity" evidence="1">
    <location>
        <begin position="45"/>
        <end position="66"/>
    </location>
</feature>
<feature type="signal peptide" evidence="2">
    <location>
        <begin position="1"/>
        <end position="30"/>
    </location>
</feature>
<accession>A0AAP4C7V0</accession>
<proteinExistence type="predicted"/>
<gene>
    <name evidence="3" type="ORF">QP116_07930</name>
</gene>
<evidence type="ECO:0000256" key="2">
    <source>
        <dbReference type="SAM" id="SignalP"/>
    </source>
</evidence>
<protein>
    <recommendedName>
        <fullName evidence="5">DUF3298 domain-containing protein</fullName>
    </recommendedName>
</protein>
<evidence type="ECO:0000313" key="4">
    <source>
        <dbReference type="Proteomes" id="UP001240483"/>
    </source>
</evidence>
<feature type="region of interest" description="Disordered" evidence="1">
    <location>
        <begin position="31"/>
        <end position="103"/>
    </location>
</feature>
<dbReference type="RefSeq" id="WP_260077541.1">
    <property type="nucleotide sequence ID" value="NZ_CALUAG010000005.1"/>
</dbReference>
<evidence type="ECO:0008006" key="5">
    <source>
        <dbReference type="Google" id="ProtNLM"/>
    </source>
</evidence>
<dbReference type="AlphaFoldDB" id="A0AAP4C7V0"/>
<dbReference type="PROSITE" id="PS51257">
    <property type="entry name" value="PROKAR_LIPOPROTEIN"/>
    <property type="match status" value="1"/>
</dbReference>
<evidence type="ECO:0000313" key="3">
    <source>
        <dbReference type="EMBL" id="MDK6275656.1"/>
    </source>
</evidence>
<evidence type="ECO:0000256" key="1">
    <source>
        <dbReference type="SAM" id="MobiDB-lite"/>
    </source>
</evidence>
<feature type="compositionally biased region" description="Basic and acidic residues" evidence="1">
    <location>
        <begin position="70"/>
        <end position="83"/>
    </location>
</feature>
<sequence length="308" mass="32856">MTEPRAYRAFAARCVTGLLAIGLLTGCAHATEEKPTPSDTPSHDGGATSSETAASSDATSSGSSTGKETASGKETESASEKPEPNGTDEAGAGEAGTDKAAQEAPQFADIRFDILNTLATMSTYKASGTTTFKGLTIDFVGVFHRQPAHAMALEGQVTGTRADGQLVLLLDEDTVYLRGDRDFWDGLGAGAQEGADEHIQNVVDKYVSMTPLDAQLDNLDPVRLSDLMLATIKWDSFTEPPEETEFNGKKVLKYLGADDVVIYIDAESHELHTIDTRIGGHMVQFSHFNLTALIPQPEASDTVPWSTQ</sequence>
<reference evidence="3" key="1">
    <citation type="submission" date="2023-05" db="EMBL/GenBank/DDBJ databases">
        <title>Cataloging the Phylogenetic Diversity of Human Bladder Bacteria.</title>
        <authorList>
            <person name="Du J."/>
        </authorList>
    </citation>
    <scope>NUCLEOTIDE SEQUENCE</scope>
    <source>
        <strain evidence="3">UMB9978</strain>
    </source>
</reference>
<organism evidence="3 4">
    <name type="scientific">Pseudoglutamicibacter cumminsii</name>
    <dbReference type="NCBI Taxonomy" id="156979"/>
    <lineage>
        <taxon>Bacteria</taxon>
        <taxon>Bacillati</taxon>
        <taxon>Actinomycetota</taxon>
        <taxon>Actinomycetes</taxon>
        <taxon>Micrococcales</taxon>
        <taxon>Micrococcaceae</taxon>
        <taxon>Pseudoglutamicibacter</taxon>
    </lineage>
</organism>